<dbReference type="Proteomes" id="UP000467428">
    <property type="component" value="Chromosome"/>
</dbReference>
<dbReference type="Pfam" id="PF13365">
    <property type="entry name" value="Trypsin_2"/>
    <property type="match status" value="1"/>
</dbReference>
<proteinExistence type="predicted"/>
<sequence>MLRLLTTPMGRSSDPRLFTPVSRTRASAPRQPRYPLATSSNREAFRSTAGPTPVGHYRGVWIRSLVCVALAMVAVGCSRQDAAPRPSQPTTQASDAISAAPVAPDRRVGALFLGGETLHTCSGSVLDSAAGDLILTAAHCVADGVDAYFVPGFTGDVQPNDAWHVDEVFLDPRWLADQNPLADFAIGRVSRDGGGSVRDAAGGGYTLGRAPAVGADVAVTGYPMGVGGGPIGCRTTIAAHDETFPSLRCAGLVDGTSGSPWVSGRTVAGITGGLDGGGCHDDVSYSPPFDDAVARLLARAEAGGEADRAPDAFGDDC</sequence>
<organism evidence="2 3">
    <name type="scientific">Mycolicibacterium arabiense</name>
    <dbReference type="NCBI Taxonomy" id="1286181"/>
    <lineage>
        <taxon>Bacteria</taxon>
        <taxon>Bacillati</taxon>
        <taxon>Actinomycetota</taxon>
        <taxon>Actinomycetes</taxon>
        <taxon>Mycobacteriales</taxon>
        <taxon>Mycobacteriaceae</taxon>
        <taxon>Mycolicibacterium</taxon>
    </lineage>
</organism>
<protein>
    <recommendedName>
        <fullName evidence="4">Trypsin</fullName>
    </recommendedName>
</protein>
<geneLocation type="plasmid" evidence="3">
    <name>pjcm18538 dna</name>
</geneLocation>
<keyword evidence="3" id="KW-1185">Reference proteome</keyword>
<dbReference type="SUPFAM" id="SSF50494">
    <property type="entry name" value="Trypsin-like serine proteases"/>
    <property type="match status" value="1"/>
</dbReference>
<evidence type="ECO:0000313" key="2">
    <source>
        <dbReference type="EMBL" id="BBY48160.1"/>
    </source>
</evidence>
<dbReference type="GO" id="GO:0004252">
    <property type="term" value="F:serine-type endopeptidase activity"/>
    <property type="evidence" value="ECO:0007669"/>
    <property type="project" value="InterPro"/>
</dbReference>
<evidence type="ECO:0000313" key="3">
    <source>
        <dbReference type="Proteomes" id="UP000467428"/>
    </source>
</evidence>
<dbReference type="Gene3D" id="2.40.10.10">
    <property type="entry name" value="Trypsin-like serine proteases"/>
    <property type="match status" value="2"/>
</dbReference>
<reference evidence="2 3" key="1">
    <citation type="journal article" date="2019" name="Emerg. Microbes Infect.">
        <title>Comprehensive subspecies identification of 175 nontuberculous mycobacteria species based on 7547 genomic profiles.</title>
        <authorList>
            <person name="Matsumoto Y."/>
            <person name="Kinjo T."/>
            <person name="Motooka D."/>
            <person name="Nabeya D."/>
            <person name="Jung N."/>
            <person name="Uechi K."/>
            <person name="Horii T."/>
            <person name="Iida T."/>
            <person name="Fujita J."/>
            <person name="Nakamura S."/>
        </authorList>
    </citation>
    <scope>NUCLEOTIDE SEQUENCE [LARGE SCALE GENOMIC DNA]</scope>
    <source>
        <strain evidence="2 3">JCM 18538</strain>
    </source>
</reference>
<dbReference type="PROSITE" id="PS00134">
    <property type="entry name" value="TRYPSIN_HIS"/>
    <property type="match status" value="1"/>
</dbReference>
<feature type="region of interest" description="Disordered" evidence="1">
    <location>
        <begin position="80"/>
        <end position="99"/>
    </location>
</feature>
<feature type="region of interest" description="Disordered" evidence="1">
    <location>
        <begin position="1"/>
        <end position="47"/>
    </location>
</feature>
<dbReference type="InterPro" id="IPR043504">
    <property type="entry name" value="Peptidase_S1_PA_chymotrypsin"/>
</dbReference>
<accession>A0A7I7RVE6</accession>
<evidence type="ECO:0008006" key="4">
    <source>
        <dbReference type="Google" id="ProtNLM"/>
    </source>
</evidence>
<dbReference type="InterPro" id="IPR009003">
    <property type="entry name" value="Peptidase_S1_PA"/>
</dbReference>
<dbReference type="KEGG" id="marz:MARA_16280"/>
<gene>
    <name evidence="2" type="ORF">MARA_16280</name>
</gene>
<dbReference type="EMBL" id="AP022593">
    <property type="protein sequence ID" value="BBY48160.1"/>
    <property type="molecule type" value="Genomic_DNA"/>
</dbReference>
<name>A0A7I7RVE6_9MYCO</name>
<evidence type="ECO:0000256" key="1">
    <source>
        <dbReference type="SAM" id="MobiDB-lite"/>
    </source>
</evidence>
<dbReference type="GO" id="GO:0006508">
    <property type="term" value="P:proteolysis"/>
    <property type="evidence" value="ECO:0007669"/>
    <property type="project" value="InterPro"/>
</dbReference>
<dbReference type="AlphaFoldDB" id="A0A7I7RVE6"/>
<dbReference type="InterPro" id="IPR018114">
    <property type="entry name" value="TRYPSIN_HIS"/>
</dbReference>